<dbReference type="Gene3D" id="3.90.320.10">
    <property type="match status" value="1"/>
</dbReference>
<proteinExistence type="predicted"/>
<evidence type="ECO:0000256" key="1">
    <source>
        <dbReference type="SAM" id="MobiDB-lite"/>
    </source>
</evidence>
<evidence type="ECO:0000313" key="3">
    <source>
        <dbReference type="EMBL" id="AXC34350.1"/>
    </source>
</evidence>
<keyword evidence="4" id="KW-1185">Reference proteome</keyword>
<dbReference type="InterPro" id="IPR024432">
    <property type="entry name" value="Put_RecE_PDDEXK-like_dom"/>
</dbReference>
<evidence type="ECO:0000313" key="4">
    <source>
        <dbReference type="Proteomes" id="UP000266204"/>
    </source>
</evidence>
<keyword evidence="3" id="KW-0269">Exonuclease</keyword>
<dbReference type="GO" id="GO:0004527">
    <property type="term" value="F:exonuclease activity"/>
    <property type="evidence" value="ECO:0007669"/>
    <property type="project" value="UniProtKB-KW"/>
</dbReference>
<gene>
    <name evidence="3" type="ORF">1302_0041</name>
</gene>
<accession>A0A384ZRT3</accession>
<protein>
    <submittedName>
        <fullName evidence="3">Exonuclease</fullName>
    </submittedName>
</protein>
<keyword evidence="3" id="KW-0378">Hydrolase</keyword>
<reference evidence="3 4" key="1">
    <citation type="journal article" date="2018" name="Arch. Virol.">
        <title>Complete genome sequence of C130_2, a novel myovirus infecting pathogenic Escherichia coli and Shigella strains.</title>
        <authorList>
            <person name="Svab D."/>
            <person name="Falgenhauer L."/>
            <person name="Rohde M."/>
            <person name="Chakraborty T."/>
            <person name="Toth I."/>
        </authorList>
    </citation>
    <scope>NUCLEOTIDE SEQUENCE [LARGE SCALE GENOMIC DNA]</scope>
</reference>
<evidence type="ECO:0000259" key="2">
    <source>
        <dbReference type="Pfam" id="PF12684"/>
    </source>
</evidence>
<dbReference type="Proteomes" id="UP000266204">
    <property type="component" value="Segment"/>
</dbReference>
<sequence>MQTETAQPYLQVFESHELSNEEYHAETDHISGSSLHELLIRSPAGWRFKKDKEAKEKAKESTGAKQKPLTFGTTGHTCMLEPDRFDLEYYRMPDPDDYPDALTSVAAVTKWLKDKGIAGYSGKKMPELYPLVDMTGEDVMIWQRLWEHHQGIAGDREQVPAKDFDRVLMMRDVLLQNQDFHRIITEGTPELSIFAEIDGVKVKVRLDRITADREIIDYKTTQSAEPEKFGRLAFDNGYYLKMALQHDVFSIAYGAPKAVTLLAQEKEEPFLAEAFELTEEQLLLGRMMYRTALQIYKACRDANKWPSYSRGQRRIKLPTPGYIQARYPEYFKAEK</sequence>
<feature type="domain" description="Putative exodeoxyribonuclease 8 PDDEXK-like" evidence="2">
    <location>
        <begin position="59"/>
        <end position="309"/>
    </location>
</feature>
<organism evidence="3 4">
    <name type="scientific">Escherichia phage C130_2</name>
    <dbReference type="NCBI Taxonomy" id="2234093"/>
    <lineage>
        <taxon>Viruses</taxon>
        <taxon>Duplodnaviria</taxon>
        <taxon>Heunggongvirae</taxon>
        <taxon>Uroviricota</taxon>
        <taxon>Caudoviricetes</taxon>
        <taxon>Hungariovirus</taxon>
        <taxon>Hungariovirus C1302</taxon>
    </lineage>
</organism>
<dbReference type="EMBL" id="MH363708">
    <property type="protein sequence ID" value="AXC34350.1"/>
    <property type="molecule type" value="Genomic_DNA"/>
</dbReference>
<name>A0A384ZRT3_9CAUD</name>
<keyword evidence="3" id="KW-0540">Nuclease</keyword>
<feature type="compositionally biased region" description="Basic and acidic residues" evidence="1">
    <location>
        <begin position="50"/>
        <end position="62"/>
    </location>
</feature>
<feature type="region of interest" description="Disordered" evidence="1">
    <location>
        <begin position="50"/>
        <end position="69"/>
    </location>
</feature>
<dbReference type="InterPro" id="IPR011604">
    <property type="entry name" value="PDDEXK-like_dom_sf"/>
</dbReference>
<dbReference type="Pfam" id="PF12684">
    <property type="entry name" value="DUF3799"/>
    <property type="match status" value="1"/>
</dbReference>